<evidence type="ECO:0000313" key="2">
    <source>
        <dbReference type="Proteomes" id="UP001629274"/>
    </source>
</evidence>
<proteinExistence type="predicted"/>
<name>A0ABW9BS47_9BURK</name>
<comment type="caution">
    <text evidence="1">The sequence shown here is derived from an EMBL/GenBank/DDBJ whole genome shotgun (WGS) entry which is preliminary data.</text>
</comment>
<dbReference type="RefSeq" id="WP_408264915.1">
    <property type="nucleotide sequence ID" value="NZ_JAQQCK010000032.1"/>
</dbReference>
<evidence type="ECO:0000313" key="1">
    <source>
        <dbReference type="EMBL" id="MFM0243286.1"/>
    </source>
</evidence>
<dbReference type="InterPro" id="IPR024997">
    <property type="entry name" value="DUF3892"/>
</dbReference>
<accession>A0ABW9BS47</accession>
<dbReference type="Proteomes" id="UP001629274">
    <property type="component" value="Unassembled WGS sequence"/>
</dbReference>
<gene>
    <name evidence="1" type="ORF">PQR03_34590</name>
</gene>
<protein>
    <submittedName>
        <fullName evidence="1">DUF3892 domain-containing protein</fullName>
    </submittedName>
</protein>
<reference evidence="1 2" key="1">
    <citation type="journal article" date="2024" name="Chem. Sci.">
        <title>Discovery of megapolipeptins by genome mining of a Burkholderiales bacteria collection.</title>
        <authorList>
            <person name="Paulo B.S."/>
            <person name="Recchia M.J.J."/>
            <person name="Lee S."/>
            <person name="Fergusson C.H."/>
            <person name="Romanowski S.B."/>
            <person name="Hernandez A."/>
            <person name="Krull N."/>
            <person name="Liu D.Y."/>
            <person name="Cavanagh H."/>
            <person name="Bos A."/>
            <person name="Gray C.A."/>
            <person name="Murphy B.T."/>
            <person name="Linington R.G."/>
            <person name="Eustaquio A.S."/>
        </authorList>
    </citation>
    <scope>NUCLEOTIDE SEQUENCE [LARGE SCALE GENOMIC DNA]</scope>
    <source>
        <strain evidence="1 2">RL17-351-BIE-A</strain>
    </source>
</reference>
<keyword evidence="2" id="KW-1185">Reference proteome</keyword>
<dbReference type="EMBL" id="JAQQDR010000025">
    <property type="protein sequence ID" value="MFM0243286.1"/>
    <property type="molecule type" value="Genomic_DNA"/>
</dbReference>
<dbReference type="Pfam" id="PF13031">
    <property type="entry name" value="DUF3892"/>
    <property type="match status" value="1"/>
</dbReference>
<organism evidence="1 2">
    <name type="scientific">Paraburkholderia phytofirmans</name>
    <dbReference type="NCBI Taxonomy" id="261302"/>
    <lineage>
        <taxon>Bacteria</taxon>
        <taxon>Pseudomonadati</taxon>
        <taxon>Pseudomonadota</taxon>
        <taxon>Betaproteobacteria</taxon>
        <taxon>Burkholderiales</taxon>
        <taxon>Burkholderiaceae</taxon>
        <taxon>Paraburkholderia</taxon>
    </lineage>
</organism>
<sequence length="108" mass="11965">MQYPISFIKTGAFMAQRIQVLCINKTNRQSRHEAISHIGGQNADGSRWKLSEKDAISGIETGKWSFYVVGGGQTADVLVWQTPQGHKFLRTGRDTTTADNLLSLPECP</sequence>